<reference evidence="2 3" key="1">
    <citation type="submission" date="2021-01" db="EMBL/GenBank/DDBJ databases">
        <title>Sequencing the genomes of 1000 actinobacteria strains.</title>
        <authorList>
            <person name="Klenk H.-P."/>
        </authorList>
    </citation>
    <scope>NUCLEOTIDE SEQUENCE [LARGE SCALE GENOMIC DNA]</scope>
    <source>
        <strain evidence="2 3">DSM 100204</strain>
    </source>
</reference>
<dbReference type="EMBL" id="JAFBBP010000001">
    <property type="protein sequence ID" value="MBM7492259.1"/>
    <property type="molecule type" value="Genomic_DNA"/>
</dbReference>
<evidence type="ECO:0000256" key="1">
    <source>
        <dbReference type="SAM" id="MobiDB-lite"/>
    </source>
</evidence>
<protein>
    <submittedName>
        <fullName evidence="2">Uncharacterized protein</fullName>
    </submittedName>
</protein>
<evidence type="ECO:0000313" key="3">
    <source>
        <dbReference type="Proteomes" id="UP000764837"/>
    </source>
</evidence>
<sequence length="61" mass="5810">MPADVEDLAGAAEHGRADRGVAGEAAHCFRGDMETGVEGASVEGAGVEGAGVEAGVEGAGV</sequence>
<organism evidence="2 3">
    <name type="scientific">Micromonospora luteifusca</name>
    <dbReference type="NCBI Taxonomy" id="709860"/>
    <lineage>
        <taxon>Bacteria</taxon>
        <taxon>Bacillati</taxon>
        <taxon>Actinomycetota</taxon>
        <taxon>Actinomycetes</taxon>
        <taxon>Micromonosporales</taxon>
        <taxon>Micromonosporaceae</taxon>
        <taxon>Micromonospora</taxon>
    </lineage>
</organism>
<comment type="caution">
    <text evidence="2">The sequence shown here is derived from an EMBL/GenBank/DDBJ whole genome shotgun (WGS) entry which is preliminary data.</text>
</comment>
<name>A0ABS2LX64_9ACTN</name>
<proteinExistence type="predicted"/>
<dbReference type="Proteomes" id="UP000764837">
    <property type="component" value="Unassembled WGS sequence"/>
</dbReference>
<feature type="region of interest" description="Disordered" evidence="1">
    <location>
        <begin position="1"/>
        <end position="21"/>
    </location>
</feature>
<keyword evidence="3" id="KW-1185">Reference proteome</keyword>
<gene>
    <name evidence="2" type="ORF">JOD64_003481</name>
</gene>
<evidence type="ECO:0000313" key="2">
    <source>
        <dbReference type="EMBL" id="MBM7492259.1"/>
    </source>
</evidence>
<accession>A0ABS2LX64</accession>